<dbReference type="InterPro" id="IPR014756">
    <property type="entry name" value="Ig_E-set"/>
</dbReference>
<evidence type="ECO:0000313" key="6">
    <source>
        <dbReference type="EMBL" id="KAK6335423.1"/>
    </source>
</evidence>
<dbReference type="PRINTS" id="PR00492">
    <property type="entry name" value="RHOGDI"/>
</dbReference>
<evidence type="ECO:0000256" key="3">
    <source>
        <dbReference type="ARBA" id="ARBA00022490"/>
    </source>
</evidence>
<evidence type="ECO:0000256" key="5">
    <source>
        <dbReference type="ARBA" id="ARBA00071407"/>
    </source>
</evidence>
<dbReference type="Proteomes" id="UP001375240">
    <property type="component" value="Unassembled WGS sequence"/>
</dbReference>
<comment type="subcellular location">
    <subcellularLocation>
        <location evidence="1">Cytoplasm</location>
    </subcellularLocation>
</comment>
<dbReference type="Gene3D" id="2.70.50.30">
    <property type="entry name" value="Coagulation Factor XIII, subunit A, domain 1"/>
    <property type="match status" value="1"/>
</dbReference>
<dbReference type="EMBL" id="JAVHNQ010000012">
    <property type="protein sequence ID" value="KAK6335423.1"/>
    <property type="molecule type" value="Genomic_DNA"/>
</dbReference>
<dbReference type="GO" id="GO:0016020">
    <property type="term" value="C:membrane"/>
    <property type="evidence" value="ECO:0007669"/>
    <property type="project" value="TreeGrafter"/>
</dbReference>
<organism evidence="6 7">
    <name type="scientific">Orbilia brochopaga</name>
    <dbReference type="NCBI Taxonomy" id="3140254"/>
    <lineage>
        <taxon>Eukaryota</taxon>
        <taxon>Fungi</taxon>
        <taxon>Dikarya</taxon>
        <taxon>Ascomycota</taxon>
        <taxon>Pezizomycotina</taxon>
        <taxon>Orbiliomycetes</taxon>
        <taxon>Orbiliales</taxon>
        <taxon>Orbiliaceae</taxon>
        <taxon>Orbilia</taxon>
    </lineage>
</organism>
<sequence>MDDHELEGSTTEGYKVGEKKTIDELKNLDADDEALNKWKASLGLATGKQIGDPNDPRTVVIEEIALLVEGRPDIAVDLTKGNALEELKSKPFTLKEGCEYRMRVKFRVQHEVISGLKYVHVVKRKGIKVDKSEEMMGSYGPNTETTPFYSKTFAAEEAPAGMLARGSYSATTRFTDDDKKDHLTYHWAFKIDKDW</sequence>
<evidence type="ECO:0000256" key="1">
    <source>
        <dbReference type="ARBA" id="ARBA00004496"/>
    </source>
</evidence>
<keyword evidence="3" id="KW-0963">Cytoplasm</keyword>
<gene>
    <name evidence="6" type="ORF">TWF696_002201</name>
</gene>
<dbReference type="InterPro" id="IPR000406">
    <property type="entry name" value="Rho_GDI"/>
</dbReference>
<dbReference type="InterPro" id="IPR024792">
    <property type="entry name" value="RhoGDI_dom_sf"/>
</dbReference>
<evidence type="ECO:0000256" key="4">
    <source>
        <dbReference type="ARBA" id="ARBA00054143"/>
    </source>
</evidence>
<evidence type="ECO:0000313" key="7">
    <source>
        <dbReference type="Proteomes" id="UP001375240"/>
    </source>
</evidence>
<dbReference type="SUPFAM" id="SSF81296">
    <property type="entry name" value="E set domains"/>
    <property type="match status" value="1"/>
</dbReference>
<name>A0AAV9U418_9PEZI</name>
<dbReference type="FunFam" id="2.70.50.30:FF:000001">
    <property type="entry name" value="Rho GDP-dissociation inhibitor 1"/>
    <property type="match status" value="1"/>
</dbReference>
<dbReference type="PANTHER" id="PTHR10980:SF3">
    <property type="entry name" value="LD16419P"/>
    <property type="match status" value="1"/>
</dbReference>
<reference evidence="6 7" key="1">
    <citation type="submission" date="2019-10" db="EMBL/GenBank/DDBJ databases">
        <authorList>
            <person name="Palmer J.M."/>
        </authorList>
    </citation>
    <scope>NUCLEOTIDE SEQUENCE [LARGE SCALE GENOMIC DNA]</scope>
    <source>
        <strain evidence="6 7">TWF696</strain>
    </source>
</reference>
<proteinExistence type="inferred from homology"/>
<dbReference type="AlphaFoldDB" id="A0AAV9U418"/>
<comment type="similarity">
    <text evidence="2">Belongs to the Rho GDI family.</text>
</comment>
<keyword evidence="7" id="KW-1185">Reference proteome</keyword>
<dbReference type="PANTHER" id="PTHR10980">
    <property type="entry name" value="RHO GDP-DISSOCIATION INHIBITOR"/>
    <property type="match status" value="1"/>
</dbReference>
<comment type="function">
    <text evidence="4">Regulates the GDP/GTP exchange reaction of the Rho proteins by inhibiting the dissociation of GDP from them, and the subsequent binding of GTP to them.</text>
</comment>
<comment type="caution">
    <text evidence="6">The sequence shown here is derived from an EMBL/GenBank/DDBJ whole genome shotgun (WGS) entry which is preliminary data.</text>
</comment>
<dbReference type="GO" id="GO:0007266">
    <property type="term" value="P:Rho protein signal transduction"/>
    <property type="evidence" value="ECO:0007669"/>
    <property type="project" value="InterPro"/>
</dbReference>
<dbReference type="Pfam" id="PF02115">
    <property type="entry name" value="Rho_GDI"/>
    <property type="match status" value="1"/>
</dbReference>
<dbReference type="GO" id="GO:0005829">
    <property type="term" value="C:cytosol"/>
    <property type="evidence" value="ECO:0007669"/>
    <property type="project" value="TreeGrafter"/>
</dbReference>
<accession>A0AAV9U418</accession>
<evidence type="ECO:0000256" key="2">
    <source>
        <dbReference type="ARBA" id="ARBA00009758"/>
    </source>
</evidence>
<dbReference type="GO" id="GO:0005094">
    <property type="term" value="F:Rho GDP-dissociation inhibitor activity"/>
    <property type="evidence" value="ECO:0007669"/>
    <property type="project" value="InterPro"/>
</dbReference>
<protein>
    <recommendedName>
        <fullName evidence="5">Rho GDP-dissociation inhibitor</fullName>
    </recommendedName>
</protein>